<protein>
    <submittedName>
        <fullName evidence="2">Ig-like domain-containing protein</fullName>
    </submittedName>
</protein>
<evidence type="ECO:0000313" key="2">
    <source>
        <dbReference type="EMBL" id="MBF6301167.1"/>
    </source>
</evidence>
<dbReference type="Gene3D" id="2.60.40.1080">
    <property type="match status" value="1"/>
</dbReference>
<dbReference type="SUPFAM" id="SSF49373">
    <property type="entry name" value="Invasin/intimin cell-adhesion fragments"/>
    <property type="match status" value="1"/>
</dbReference>
<proteinExistence type="predicted"/>
<accession>A0ABS0CX39</accession>
<dbReference type="SMART" id="SM00635">
    <property type="entry name" value="BID_2"/>
    <property type="match status" value="1"/>
</dbReference>
<dbReference type="InterPro" id="IPR008964">
    <property type="entry name" value="Invasin/intimin_cell_adhesion"/>
</dbReference>
<organism evidence="2 3">
    <name type="scientific">Nocardia amamiensis</name>
    <dbReference type="NCBI Taxonomy" id="404578"/>
    <lineage>
        <taxon>Bacteria</taxon>
        <taxon>Bacillati</taxon>
        <taxon>Actinomycetota</taxon>
        <taxon>Actinomycetes</taxon>
        <taxon>Mycobacteriales</taxon>
        <taxon>Nocardiaceae</taxon>
        <taxon>Nocardia</taxon>
    </lineage>
</organism>
<sequence length="308" mass="32336">MPERSSPAMAATTFAALKDKNDALVLTASDWYVGLHAWTPGASYMPTDLCDSAGVLQTLPAGWKTSGEIQKAKGVDLAPDTQTADIEGYGSPSPRRKLVTGEGFTIDYLAQEWRKINQEIWHNTDLTTISATPGKGYTGRKYSDLTVRYYSALLIAKDFASDYLYPWFKFPKVSVSKRAAMAGQIGKELGLGFTMTVLDDAEFGSLYDFGVAGAGFDDIAEDAGFAAAATSITVSPAAASIAVGEQLQLLVIDNNGFDRTAACTYATSNAGRATVSTSGRVTGVAVGSAATITATLGALTDTTAITVA</sequence>
<feature type="domain" description="BIG2" evidence="1">
    <location>
        <begin position="228"/>
        <end position="306"/>
    </location>
</feature>
<dbReference type="Proteomes" id="UP000702209">
    <property type="component" value="Unassembled WGS sequence"/>
</dbReference>
<dbReference type="Pfam" id="PF02368">
    <property type="entry name" value="Big_2"/>
    <property type="match status" value="1"/>
</dbReference>
<dbReference type="EMBL" id="JADLQX010000024">
    <property type="protein sequence ID" value="MBF6301167.1"/>
    <property type="molecule type" value="Genomic_DNA"/>
</dbReference>
<evidence type="ECO:0000313" key="3">
    <source>
        <dbReference type="Proteomes" id="UP000702209"/>
    </source>
</evidence>
<reference evidence="2 3" key="1">
    <citation type="submission" date="2020-10" db="EMBL/GenBank/DDBJ databases">
        <title>Identification of Nocardia species via Next-generation sequencing and recognition of intraspecies genetic diversity.</title>
        <authorList>
            <person name="Li P."/>
            <person name="Li P."/>
            <person name="Lu B."/>
        </authorList>
    </citation>
    <scope>NUCLEOTIDE SEQUENCE [LARGE SCALE GENOMIC DNA]</scope>
    <source>
        <strain evidence="2 3">BJ06-0157</strain>
    </source>
</reference>
<gene>
    <name evidence="2" type="ORF">IU459_27015</name>
</gene>
<keyword evidence="3" id="KW-1185">Reference proteome</keyword>
<comment type="caution">
    <text evidence="2">The sequence shown here is derived from an EMBL/GenBank/DDBJ whole genome shotgun (WGS) entry which is preliminary data.</text>
</comment>
<name>A0ABS0CX39_9NOCA</name>
<evidence type="ECO:0000259" key="1">
    <source>
        <dbReference type="SMART" id="SM00635"/>
    </source>
</evidence>
<dbReference type="InterPro" id="IPR003343">
    <property type="entry name" value="Big_2"/>
</dbReference>